<evidence type="ECO:0000256" key="1">
    <source>
        <dbReference type="SAM" id="SignalP"/>
    </source>
</evidence>
<dbReference type="RefSeq" id="WP_021687545.1">
    <property type="nucleotide sequence ID" value="NZ_KI260567.1"/>
</dbReference>
<protein>
    <recommendedName>
        <fullName evidence="4">ABC transporter, solute-binding protein</fullName>
    </recommendedName>
</protein>
<dbReference type="EMBL" id="AWVH01000033">
    <property type="protein sequence ID" value="ERJ92582.1"/>
    <property type="molecule type" value="Genomic_DNA"/>
</dbReference>
<dbReference type="Gene3D" id="3.40.190.10">
    <property type="entry name" value="Periplasmic binding protein-like II"/>
    <property type="match status" value="1"/>
</dbReference>
<keyword evidence="3" id="KW-1185">Reference proteome</keyword>
<keyword evidence="1" id="KW-0732">Signal</keyword>
<accession>A0ABN0NY71</accession>
<feature type="signal peptide" evidence="1">
    <location>
        <begin position="1"/>
        <end position="25"/>
    </location>
</feature>
<dbReference type="SUPFAM" id="SSF53850">
    <property type="entry name" value="Periplasmic binding protein-like II"/>
    <property type="match status" value="1"/>
</dbReference>
<sequence length="433" mass="50336">MNKRRYKIIANALRFLLCIALYLSALGCKGSYEAAYEHPVVLWTNQSEFAAYAELFNTLSKDIKVLVVYKENPADMFPPAKDEALPDIVVGPWLKNRRIRKNFMPLDYLFDDQLIKRNIFYPQLLKIGSANGKQYLLPVSFNLNAVIFSSDYADLIPNNYMLTPDQIREAAGQLNKKNKNGVYTSMGFAPGWTAEFLYQTAKLYGADFSESSNRRDSFYWNQNALDEVVHYLRDWTQTVNTSTVAENDYKFKYLYNPRIKWVTEKQCLFACMDSNKLFTVPQEKLNGVDYRWIQKDNRLPITDNMISMGMYKYSKNRTAAEIFMIWFMNEENQNAMLEWRFDLNLYTGSFGIAGGFSSIRSVNERIFPVFYPALLGNLPDANYLSTPNILPANWEEIKEVVVLPYLFSAVNTSVKEHPKTMEQFIADWKRRSY</sequence>
<comment type="caution">
    <text evidence="2">The sequence shown here is derived from an EMBL/GenBank/DDBJ whole genome shotgun (WGS) entry which is preliminary data.</text>
</comment>
<proteinExistence type="predicted"/>
<evidence type="ECO:0000313" key="2">
    <source>
        <dbReference type="EMBL" id="ERJ92582.1"/>
    </source>
</evidence>
<evidence type="ECO:0008006" key="4">
    <source>
        <dbReference type="Google" id="ProtNLM"/>
    </source>
</evidence>
<dbReference type="PROSITE" id="PS51257">
    <property type="entry name" value="PROKAR_LIPOPROTEIN"/>
    <property type="match status" value="1"/>
</dbReference>
<organism evidence="2 3">
    <name type="scientific">Treponema lecithinolyticum ATCC 700332</name>
    <dbReference type="NCBI Taxonomy" id="1321815"/>
    <lineage>
        <taxon>Bacteria</taxon>
        <taxon>Pseudomonadati</taxon>
        <taxon>Spirochaetota</taxon>
        <taxon>Spirochaetia</taxon>
        <taxon>Spirochaetales</taxon>
        <taxon>Treponemataceae</taxon>
        <taxon>Treponema</taxon>
    </lineage>
</organism>
<feature type="chain" id="PRO_5046418142" description="ABC transporter, solute-binding protein" evidence="1">
    <location>
        <begin position="26"/>
        <end position="433"/>
    </location>
</feature>
<gene>
    <name evidence="2" type="ORF">HMPREF9193_01339</name>
</gene>
<reference evidence="2 3" key="1">
    <citation type="submission" date="2013-08" db="EMBL/GenBank/DDBJ databases">
        <authorList>
            <person name="Weinstock G."/>
            <person name="Sodergren E."/>
            <person name="Wylie T."/>
            <person name="Fulton L."/>
            <person name="Fulton R."/>
            <person name="Fronick C."/>
            <person name="O'Laughlin M."/>
            <person name="Godfrey J."/>
            <person name="Miner T."/>
            <person name="Herter B."/>
            <person name="Appelbaum E."/>
            <person name="Cordes M."/>
            <person name="Lek S."/>
            <person name="Wollam A."/>
            <person name="Pepin K.H."/>
            <person name="Palsikar V.B."/>
            <person name="Mitreva M."/>
            <person name="Wilson R.K."/>
        </authorList>
    </citation>
    <scope>NUCLEOTIDE SEQUENCE [LARGE SCALE GENOMIC DNA]</scope>
    <source>
        <strain evidence="2 3">ATCC 700332</strain>
    </source>
</reference>
<dbReference type="Proteomes" id="UP000016649">
    <property type="component" value="Unassembled WGS sequence"/>
</dbReference>
<name>A0ABN0NY71_TRELE</name>
<evidence type="ECO:0000313" key="3">
    <source>
        <dbReference type="Proteomes" id="UP000016649"/>
    </source>
</evidence>